<accession>A0A1Y1MPH1</accession>
<sequence length="107" mass="12271">MRKAGLSNEVIQAMMRSRPKKRGLPMPRTMMLCLYKTMLVQLSFLTTEVALLQTKMSEFALPLSVLRGTQPTIKVENTVISKSIGSQENRGIRYLSRMCYAVKRRIF</sequence>
<name>A0A1Y1MPH1_PHOPY</name>
<dbReference type="AlphaFoldDB" id="A0A1Y1MPH1"/>
<organism evidence="1">
    <name type="scientific">Photinus pyralis</name>
    <name type="common">Common eastern firefly</name>
    <name type="synonym">Lampyris pyralis</name>
    <dbReference type="NCBI Taxonomy" id="7054"/>
    <lineage>
        <taxon>Eukaryota</taxon>
        <taxon>Metazoa</taxon>
        <taxon>Ecdysozoa</taxon>
        <taxon>Arthropoda</taxon>
        <taxon>Hexapoda</taxon>
        <taxon>Insecta</taxon>
        <taxon>Pterygota</taxon>
        <taxon>Neoptera</taxon>
        <taxon>Endopterygota</taxon>
        <taxon>Coleoptera</taxon>
        <taxon>Polyphaga</taxon>
        <taxon>Elateriformia</taxon>
        <taxon>Elateroidea</taxon>
        <taxon>Lampyridae</taxon>
        <taxon>Lampyrinae</taxon>
        <taxon>Photinus</taxon>
    </lineage>
</organism>
<protein>
    <submittedName>
        <fullName evidence="1">Uncharacterized protein</fullName>
    </submittedName>
</protein>
<proteinExistence type="predicted"/>
<reference evidence="1" key="1">
    <citation type="journal article" date="2016" name="Sci. Rep.">
        <title>Molecular characterization of firefly nuptial gifts: a multi-omics approach sheds light on postcopulatory sexual selection.</title>
        <authorList>
            <person name="Al-Wathiqui N."/>
            <person name="Fallon T.R."/>
            <person name="South A."/>
            <person name="Weng J.K."/>
            <person name="Lewis S.M."/>
        </authorList>
    </citation>
    <scope>NUCLEOTIDE SEQUENCE</scope>
</reference>
<dbReference type="EMBL" id="GEZM01026749">
    <property type="protein sequence ID" value="JAV86958.1"/>
    <property type="molecule type" value="Transcribed_RNA"/>
</dbReference>
<evidence type="ECO:0000313" key="1">
    <source>
        <dbReference type="EMBL" id="JAV86958.1"/>
    </source>
</evidence>